<feature type="region of interest" description="Disordered" evidence="7">
    <location>
        <begin position="427"/>
        <end position="452"/>
    </location>
</feature>
<dbReference type="CDD" id="cd17369">
    <property type="entry name" value="MFS_ShiA_like"/>
    <property type="match status" value="1"/>
</dbReference>
<accession>A0A562NGH0</accession>
<evidence type="ECO:0000256" key="2">
    <source>
        <dbReference type="ARBA" id="ARBA00022448"/>
    </source>
</evidence>
<dbReference type="SUPFAM" id="SSF103473">
    <property type="entry name" value="MFS general substrate transporter"/>
    <property type="match status" value="1"/>
</dbReference>
<evidence type="ECO:0000256" key="5">
    <source>
        <dbReference type="ARBA" id="ARBA00022989"/>
    </source>
</evidence>
<keyword evidence="5 8" id="KW-1133">Transmembrane helix</keyword>
<evidence type="ECO:0000313" key="11">
    <source>
        <dbReference type="Proteomes" id="UP000316225"/>
    </source>
</evidence>
<dbReference type="GO" id="GO:0022857">
    <property type="term" value="F:transmembrane transporter activity"/>
    <property type="evidence" value="ECO:0007669"/>
    <property type="project" value="InterPro"/>
</dbReference>
<feature type="transmembrane region" description="Helical" evidence="8">
    <location>
        <begin position="398"/>
        <end position="416"/>
    </location>
</feature>
<comment type="caution">
    <text evidence="10">The sequence shown here is derived from an EMBL/GenBank/DDBJ whole genome shotgun (WGS) entry which is preliminary data.</text>
</comment>
<feature type="transmembrane region" description="Helical" evidence="8">
    <location>
        <begin position="305"/>
        <end position="324"/>
    </location>
</feature>
<keyword evidence="3" id="KW-1003">Cell membrane</keyword>
<dbReference type="PANTHER" id="PTHR43045">
    <property type="entry name" value="SHIKIMATE TRANSPORTER"/>
    <property type="match status" value="1"/>
</dbReference>
<keyword evidence="4 8" id="KW-0812">Transmembrane</keyword>
<keyword evidence="11" id="KW-1185">Reference proteome</keyword>
<feature type="transmembrane region" description="Helical" evidence="8">
    <location>
        <begin position="12"/>
        <end position="33"/>
    </location>
</feature>
<evidence type="ECO:0000256" key="7">
    <source>
        <dbReference type="SAM" id="MobiDB-lite"/>
    </source>
</evidence>
<organism evidence="10 11">
    <name type="scientific">Paracoccus sulfuroxidans</name>
    <dbReference type="NCBI Taxonomy" id="384678"/>
    <lineage>
        <taxon>Bacteria</taxon>
        <taxon>Pseudomonadati</taxon>
        <taxon>Pseudomonadota</taxon>
        <taxon>Alphaproteobacteria</taxon>
        <taxon>Rhodobacterales</taxon>
        <taxon>Paracoccaceae</taxon>
        <taxon>Paracoccus</taxon>
    </lineage>
</organism>
<feature type="transmembrane region" description="Helical" evidence="8">
    <location>
        <begin position="275"/>
        <end position="293"/>
    </location>
</feature>
<dbReference type="EMBL" id="VLKU01000010">
    <property type="protein sequence ID" value="TWI31237.1"/>
    <property type="molecule type" value="Genomic_DNA"/>
</dbReference>
<dbReference type="Pfam" id="PF07690">
    <property type="entry name" value="MFS_1"/>
    <property type="match status" value="1"/>
</dbReference>
<dbReference type="InterPro" id="IPR011701">
    <property type="entry name" value="MFS"/>
</dbReference>
<proteinExistence type="predicted"/>
<dbReference type="PANTHER" id="PTHR43045:SF2">
    <property type="entry name" value="INNER MEMBRANE METABOLITE TRANSPORT PROTEIN YHJE"/>
    <property type="match status" value="1"/>
</dbReference>
<evidence type="ECO:0000256" key="6">
    <source>
        <dbReference type="ARBA" id="ARBA00023136"/>
    </source>
</evidence>
<dbReference type="InterPro" id="IPR036259">
    <property type="entry name" value="MFS_trans_sf"/>
</dbReference>
<gene>
    <name evidence="10" type="ORF">IQ24_03095</name>
</gene>
<dbReference type="AlphaFoldDB" id="A0A562NGH0"/>
<feature type="transmembrane region" description="Helical" evidence="8">
    <location>
        <begin position="366"/>
        <end position="386"/>
    </location>
</feature>
<comment type="subcellular location">
    <subcellularLocation>
        <location evidence="1">Cell membrane</location>
        <topology evidence="1">Multi-pass membrane protein</topology>
    </subcellularLocation>
</comment>
<evidence type="ECO:0000256" key="3">
    <source>
        <dbReference type="ARBA" id="ARBA00022475"/>
    </source>
</evidence>
<name>A0A562NGH0_9RHOB</name>
<dbReference type="Gene3D" id="1.20.1250.20">
    <property type="entry name" value="MFS general substrate transporter like domains"/>
    <property type="match status" value="1"/>
</dbReference>
<feature type="transmembrane region" description="Helical" evidence="8">
    <location>
        <begin position="330"/>
        <end position="354"/>
    </location>
</feature>
<keyword evidence="2" id="KW-0813">Transport</keyword>
<feature type="transmembrane region" description="Helical" evidence="8">
    <location>
        <begin position="85"/>
        <end position="103"/>
    </location>
</feature>
<evidence type="ECO:0000256" key="1">
    <source>
        <dbReference type="ARBA" id="ARBA00004651"/>
    </source>
</evidence>
<dbReference type="Proteomes" id="UP000316225">
    <property type="component" value="Unassembled WGS sequence"/>
</dbReference>
<evidence type="ECO:0000256" key="8">
    <source>
        <dbReference type="SAM" id="Phobius"/>
    </source>
</evidence>
<dbReference type="InterPro" id="IPR020846">
    <property type="entry name" value="MFS_dom"/>
</dbReference>
<dbReference type="GO" id="GO:0005886">
    <property type="term" value="C:plasma membrane"/>
    <property type="evidence" value="ECO:0007669"/>
    <property type="project" value="UniProtKB-SubCell"/>
</dbReference>
<reference evidence="10 11" key="1">
    <citation type="journal article" date="2015" name="Stand. Genomic Sci.">
        <title>Genomic Encyclopedia of Bacterial and Archaeal Type Strains, Phase III: the genomes of soil and plant-associated and newly described type strains.</title>
        <authorList>
            <person name="Whitman W.B."/>
            <person name="Woyke T."/>
            <person name="Klenk H.P."/>
            <person name="Zhou Y."/>
            <person name="Lilburn T.G."/>
            <person name="Beck B.J."/>
            <person name="De Vos P."/>
            <person name="Vandamme P."/>
            <person name="Eisen J.A."/>
            <person name="Garrity G."/>
            <person name="Hugenholtz P."/>
            <person name="Kyrpides N.C."/>
        </authorList>
    </citation>
    <scope>NUCLEOTIDE SEQUENCE [LARGE SCALE GENOMIC DNA]</scope>
    <source>
        <strain evidence="10 11">CGMCC 1.5364</strain>
    </source>
</reference>
<dbReference type="Pfam" id="PF00083">
    <property type="entry name" value="Sugar_tr"/>
    <property type="match status" value="1"/>
</dbReference>
<feature type="transmembrane region" description="Helical" evidence="8">
    <location>
        <begin position="150"/>
        <end position="173"/>
    </location>
</feature>
<dbReference type="PROSITE" id="PS50850">
    <property type="entry name" value="MFS"/>
    <property type="match status" value="1"/>
</dbReference>
<protein>
    <submittedName>
        <fullName evidence="10">Metabolite-proton symporter</fullName>
    </submittedName>
</protein>
<evidence type="ECO:0000313" key="10">
    <source>
        <dbReference type="EMBL" id="TWI31237.1"/>
    </source>
</evidence>
<evidence type="ECO:0000256" key="4">
    <source>
        <dbReference type="ARBA" id="ARBA00022692"/>
    </source>
</evidence>
<feature type="transmembrane region" description="Helical" evidence="8">
    <location>
        <begin position="53"/>
        <end position="73"/>
    </location>
</feature>
<dbReference type="RefSeq" id="WP_145399184.1">
    <property type="nucleotide sequence ID" value="NZ_VLKU01000010.1"/>
</dbReference>
<feature type="transmembrane region" description="Helical" evidence="8">
    <location>
        <begin position="185"/>
        <end position="206"/>
    </location>
</feature>
<feature type="domain" description="Major facilitator superfamily (MFS) profile" evidence="9">
    <location>
        <begin position="12"/>
        <end position="421"/>
    </location>
</feature>
<evidence type="ECO:0000259" key="9">
    <source>
        <dbReference type="PROSITE" id="PS50850"/>
    </source>
</evidence>
<dbReference type="FunFam" id="1.20.1250.20:FF:000001">
    <property type="entry name" value="Dicarboxylate MFS transporter"/>
    <property type="match status" value="1"/>
</dbReference>
<dbReference type="InterPro" id="IPR005828">
    <property type="entry name" value="MFS_sugar_transport-like"/>
</dbReference>
<feature type="transmembrane region" description="Helical" evidence="8">
    <location>
        <begin position="236"/>
        <end position="255"/>
    </location>
</feature>
<keyword evidence="6 8" id="KW-0472">Membrane</keyword>
<sequence>MSKSGEVTRTRVAIASLVGTTIEFYDFYIYGIAAALVFKTIFFPTLDPVTGTIASFATFAVGFVSRPLGAVVFGHFGDRIGRKAMLVASLLTMGVATVLIGLLPTYDSIGLMAPVALCALRFAQGFGLGGEWGGAALLATEYAPKGKRGLYGALPQLGSAPGFLLSNGIFLLLTITLSDQQFFSWGWRIPFLLSSVLIMFGLYIRLTIAETPVFQKVLNQEKQSKSPMIDVMRTQALQVVLGGMATAITYVLFFTTGTFGLSYGVDVLGYDRSTMLALTMFAVLAMGASTLYCGMLSDRFGRSQVIITSALVAAVWSLFFFQMLDTRNTLIIALAMSGTLAIMGGIFGPMGAYLPELFKPNVRYTGAALSYSLGGIFGGALAPIVATELKASYGAHAIGWYMAGMALLSVCSVLILRGRMPASFDESGHDPLPSSSFLPEADEPVKTATISR</sequence>
<dbReference type="OrthoDB" id="9783227at2"/>